<reference evidence="2 3" key="1">
    <citation type="submission" date="2011-01" db="EMBL/GenBank/DDBJ databases">
        <title>Complete sequence of Pseudoxanthomonas suwonensis 11-1.</title>
        <authorList>
            <consortium name="US DOE Joint Genome Institute"/>
            <person name="Lucas S."/>
            <person name="Copeland A."/>
            <person name="Lapidus A."/>
            <person name="Cheng J.-F."/>
            <person name="Goodwin L."/>
            <person name="Pitluck S."/>
            <person name="Teshima H."/>
            <person name="Detter J.C."/>
            <person name="Han C."/>
            <person name="Tapia R."/>
            <person name="Land M."/>
            <person name="Hauser L."/>
            <person name="Kyrpides N."/>
            <person name="Ivanova N."/>
            <person name="Ovchinnikova G."/>
            <person name="Siebers A.K."/>
            <person name="Allgaier M."/>
            <person name="Thelen M.P."/>
            <person name="Hugenholtz P."/>
            <person name="Gladden J."/>
            <person name="Woyke T."/>
        </authorList>
    </citation>
    <scope>NUCLEOTIDE SEQUENCE [LARGE SCALE GENOMIC DNA]</scope>
    <source>
        <strain evidence="3">11-1</strain>
    </source>
</reference>
<keyword evidence="3" id="KW-1185">Reference proteome</keyword>
<protein>
    <submittedName>
        <fullName evidence="2">Uncharacterized protein</fullName>
    </submittedName>
</protein>
<organism evidence="2 3">
    <name type="scientific">Pseudoxanthomonas suwonensis (strain 11-1)</name>
    <dbReference type="NCBI Taxonomy" id="743721"/>
    <lineage>
        <taxon>Bacteria</taxon>
        <taxon>Pseudomonadati</taxon>
        <taxon>Pseudomonadota</taxon>
        <taxon>Gammaproteobacteria</taxon>
        <taxon>Lysobacterales</taxon>
        <taxon>Lysobacteraceae</taxon>
        <taxon>Pseudoxanthomonas</taxon>
    </lineage>
</organism>
<dbReference type="Proteomes" id="UP000008632">
    <property type="component" value="Chromosome"/>
</dbReference>
<dbReference type="EMBL" id="CP002446">
    <property type="protein sequence ID" value="ADV28700.1"/>
    <property type="molecule type" value="Genomic_DNA"/>
</dbReference>
<name>E6WX01_PSEUU</name>
<evidence type="ECO:0000313" key="2">
    <source>
        <dbReference type="EMBL" id="ADV28700.1"/>
    </source>
</evidence>
<dbReference type="AlphaFoldDB" id="E6WX01"/>
<evidence type="ECO:0000256" key="1">
    <source>
        <dbReference type="SAM" id="MobiDB-lite"/>
    </source>
</evidence>
<dbReference type="OrthoDB" id="9936588at2"/>
<gene>
    <name evidence="2" type="ordered locus">Psesu_2876</name>
</gene>
<evidence type="ECO:0000313" key="3">
    <source>
        <dbReference type="Proteomes" id="UP000008632"/>
    </source>
</evidence>
<dbReference type="RefSeq" id="WP_013536525.1">
    <property type="nucleotide sequence ID" value="NC_014924.1"/>
</dbReference>
<dbReference type="HOGENOM" id="CLU_2993444_0_0_6"/>
<proteinExistence type="predicted"/>
<feature type="region of interest" description="Disordered" evidence="1">
    <location>
        <begin position="30"/>
        <end position="57"/>
    </location>
</feature>
<accession>E6WX01</accession>
<dbReference type="KEGG" id="psu:Psesu_2876"/>
<sequence>MPRLQPSPRPGSLDPARLRRYLPELLQQLVPDASPQPARPVASTPVALATLRTERAR</sequence>
<dbReference type="STRING" id="743721.Psesu_2876"/>